<keyword evidence="2" id="KW-1185">Reference proteome</keyword>
<dbReference type="Proteomes" id="UP001215598">
    <property type="component" value="Unassembled WGS sequence"/>
</dbReference>
<sequence>MASASVFGRRRCVWGRFKYGKRFLRLQGPIEGTAEYLEREGLSDSDAFYDNTTPFQVAAPTEFANQLSSCTEPKEPSRYLSLADWPPLPSQNDNYLNMSGTTHPIRPSSNFILELYPYSAERQWTSVPPVDTPLAWPQVFEVPTEIWGEIAVLSGLRAIARLCAVSQSFYSTFSPILYGRMVTTDPALTREQTTLLTNTLRHPSAVLKNLNLSPRPGMLVQSLCLPSVGYRSFNLADYIGALRGLVETQCPFLEVKVARGAALRTLKWDSGLGINELGALLLTPGDFPNLKKLSVNCIELEKLSPDKPSHTFDILRLPNLEKLECSFKAQIWSGDYKSGDTSVYEEWRPTWCSLRQIFEALPVSSPHLHTLVLQLTLNSYDSPWEVDLN</sequence>
<evidence type="ECO:0000313" key="2">
    <source>
        <dbReference type="Proteomes" id="UP001215598"/>
    </source>
</evidence>
<proteinExistence type="predicted"/>
<accession>A0AAD7I6C2</accession>
<dbReference type="EMBL" id="JARKIB010000123">
    <property type="protein sequence ID" value="KAJ7736114.1"/>
    <property type="molecule type" value="Genomic_DNA"/>
</dbReference>
<name>A0AAD7I6C2_9AGAR</name>
<organism evidence="1 2">
    <name type="scientific">Mycena metata</name>
    <dbReference type="NCBI Taxonomy" id="1033252"/>
    <lineage>
        <taxon>Eukaryota</taxon>
        <taxon>Fungi</taxon>
        <taxon>Dikarya</taxon>
        <taxon>Basidiomycota</taxon>
        <taxon>Agaricomycotina</taxon>
        <taxon>Agaricomycetes</taxon>
        <taxon>Agaricomycetidae</taxon>
        <taxon>Agaricales</taxon>
        <taxon>Marasmiineae</taxon>
        <taxon>Mycenaceae</taxon>
        <taxon>Mycena</taxon>
    </lineage>
</organism>
<protein>
    <recommendedName>
        <fullName evidence="3">F-box domain-containing protein</fullName>
    </recommendedName>
</protein>
<dbReference type="AlphaFoldDB" id="A0AAD7I6C2"/>
<reference evidence="1" key="1">
    <citation type="submission" date="2023-03" db="EMBL/GenBank/DDBJ databases">
        <title>Massive genome expansion in bonnet fungi (Mycena s.s.) driven by repeated elements and novel gene families across ecological guilds.</title>
        <authorList>
            <consortium name="Lawrence Berkeley National Laboratory"/>
            <person name="Harder C.B."/>
            <person name="Miyauchi S."/>
            <person name="Viragh M."/>
            <person name="Kuo A."/>
            <person name="Thoen E."/>
            <person name="Andreopoulos B."/>
            <person name="Lu D."/>
            <person name="Skrede I."/>
            <person name="Drula E."/>
            <person name="Henrissat B."/>
            <person name="Morin E."/>
            <person name="Kohler A."/>
            <person name="Barry K."/>
            <person name="LaButti K."/>
            <person name="Morin E."/>
            <person name="Salamov A."/>
            <person name="Lipzen A."/>
            <person name="Mereny Z."/>
            <person name="Hegedus B."/>
            <person name="Baldrian P."/>
            <person name="Stursova M."/>
            <person name="Weitz H."/>
            <person name="Taylor A."/>
            <person name="Grigoriev I.V."/>
            <person name="Nagy L.G."/>
            <person name="Martin F."/>
            <person name="Kauserud H."/>
        </authorList>
    </citation>
    <scope>NUCLEOTIDE SEQUENCE</scope>
    <source>
        <strain evidence="1">CBHHK182m</strain>
    </source>
</reference>
<gene>
    <name evidence="1" type="ORF">B0H16DRAFT_1892023</name>
</gene>
<evidence type="ECO:0000313" key="1">
    <source>
        <dbReference type="EMBL" id="KAJ7736114.1"/>
    </source>
</evidence>
<feature type="non-terminal residue" evidence="1">
    <location>
        <position position="389"/>
    </location>
</feature>
<comment type="caution">
    <text evidence="1">The sequence shown here is derived from an EMBL/GenBank/DDBJ whole genome shotgun (WGS) entry which is preliminary data.</text>
</comment>
<evidence type="ECO:0008006" key="3">
    <source>
        <dbReference type="Google" id="ProtNLM"/>
    </source>
</evidence>